<dbReference type="SUPFAM" id="SSF161098">
    <property type="entry name" value="MetI-like"/>
    <property type="match status" value="1"/>
</dbReference>
<comment type="subcellular location">
    <subcellularLocation>
        <location evidence="1 7">Cell membrane</location>
        <topology evidence="1 7">Multi-pass membrane protein</topology>
    </subcellularLocation>
</comment>
<accession>A0A7C1FGI3</accession>
<organism evidence="9">
    <name type="scientific">Caldilinea aerophila</name>
    <dbReference type="NCBI Taxonomy" id="133453"/>
    <lineage>
        <taxon>Bacteria</taxon>
        <taxon>Bacillati</taxon>
        <taxon>Chloroflexota</taxon>
        <taxon>Caldilineae</taxon>
        <taxon>Caldilineales</taxon>
        <taxon>Caldilineaceae</taxon>
        <taxon>Caldilinea</taxon>
    </lineage>
</organism>
<evidence type="ECO:0000256" key="2">
    <source>
        <dbReference type="ARBA" id="ARBA00022448"/>
    </source>
</evidence>
<comment type="similarity">
    <text evidence="7">Belongs to the binding-protein-dependent transport system permease family.</text>
</comment>
<gene>
    <name evidence="9" type="ORF">ENQ20_11945</name>
</gene>
<protein>
    <submittedName>
        <fullName evidence="9">Carbohydrate ABC transporter permease</fullName>
    </submittedName>
</protein>
<evidence type="ECO:0000256" key="5">
    <source>
        <dbReference type="ARBA" id="ARBA00022989"/>
    </source>
</evidence>
<dbReference type="PANTHER" id="PTHR32243:SF52">
    <property type="entry name" value="ABC TRANSPORTER PERMEASE PROTEIN"/>
    <property type="match status" value="1"/>
</dbReference>
<feature type="transmembrane region" description="Helical" evidence="7">
    <location>
        <begin position="118"/>
        <end position="136"/>
    </location>
</feature>
<feature type="transmembrane region" description="Helical" evidence="7">
    <location>
        <begin position="248"/>
        <end position="269"/>
    </location>
</feature>
<comment type="caution">
    <text evidence="9">The sequence shown here is derived from an EMBL/GenBank/DDBJ whole genome shotgun (WGS) entry which is preliminary data.</text>
</comment>
<keyword evidence="6 7" id="KW-0472">Membrane</keyword>
<reference evidence="9" key="1">
    <citation type="journal article" date="2020" name="mSystems">
        <title>Genome- and Community-Level Interaction Insights into Carbon Utilization and Element Cycling Functions of Hydrothermarchaeota in Hydrothermal Sediment.</title>
        <authorList>
            <person name="Zhou Z."/>
            <person name="Liu Y."/>
            <person name="Xu W."/>
            <person name="Pan J."/>
            <person name="Luo Z.H."/>
            <person name="Li M."/>
        </authorList>
    </citation>
    <scope>NUCLEOTIDE SEQUENCE [LARGE SCALE GENOMIC DNA]</scope>
    <source>
        <strain evidence="9">SpSt-289</strain>
    </source>
</reference>
<feature type="domain" description="ABC transmembrane type-1" evidence="8">
    <location>
        <begin position="73"/>
        <end position="269"/>
    </location>
</feature>
<dbReference type="PANTHER" id="PTHR32243">
    <property type="entry name" value="MALTOSE TRANSPORT SYSTEM PERMEASE-RELATED"/>
    <property type="match status" value="1"/>
</dbReference>
<feature type="transmembrane region" description="Helical" evidence="7">
    <location>
        <begin position="77"/>
        <end position="98"/>
    </location>
</feature>
<dbReference type="GO" id="GO:0055085">
    <property type="term" value="P:transmembrane transport"/>
    <property type="evidence" value="ECO:0007669"/>
    <property type="project" value="InterPro"/>
</dbReference>
<evidence type="ECO:0000256" key="1">
    <source>
        <dbReference type="ARBA" id="ARBA00004651"/>
    </source>
</evidence>
<proteinExistence type="inferred from homology"/>
<name>A0A7C1FGI3_9CHLR</name>
<dbReference type="AlphaFoldDB" id="A0A7C1FGI3"/>
<feature type="transmembrane region" description="Helical" evidence="7">
    <location>
        <begin position="191"/>
        <end position="216"/>
    </location>
</feature>
<evidence type="ECO:0000313" key="9">
    <source>
        <dbReference type="EMBL" id="HDX32177.1"/>
    </source>
</evidence>
<dbReference type="Pfam" id="PF00528">
    <property type="entry name" value="BPD_transp_1"/>
    <property type="match status" value="1"/>
</dbReference>
<evidence type="ECO:0000256" key="4">
    <source>
        <dbReference type="ARBA" id="ARBA00022692"/>
    </source>
</evidence>
<dbReference type="InterPro" id="IPR050901">
    <property type="entry name" value="BP-dep_ABC_trans_perm"/>
</dbReference>
<keyword evidence="4 7" id="KW-0812">Transmembrane</keyword>
<dbReference type="InterPro" id="IPR035906">
    <property type="entry name" value="MetI-like_sf"/>
</dbReference>
<feature type="transmembrane region" description="Helical" evidence="7">
    <location>
        <begin position="12"/>
        <end position="34"/>
    </location>
</feature>
<dbReference type="PROSITE" id="PS50928">
    <property type="entry name" value="ABC_TM1"/>
    <property type="match status" value="1"/>
</dbReference>
<dbReference type="Gene3D" id="1.10.3720.10">
    <property type="entry name" value="MetI-like"/>
    <property type="match status" value="1"/>
</dbReference>
<evidence type="ECO:0000259" key="8">
    <source>
        <dbReference type="PROSITE" id="PS50928"/>
    </source>
</evidence>
<feature type="transmembrane region" description="Helical" evidence="7">
    <location>
        <begin position="148"/>
        <end position="170"/>
    </location>
</feature>
<keyword evidence="5 7" id="KW-1133">Transmembrane helix</keyword>
<sequence>MRTARWRKILGWIGLYTLWIALTLFTVLPIYWMIVVSSRSRVQLFDAPTLLIRSFYIQNYTGPLSDPVFQRYLLNSLYVSVGNALVVTVLALFATYALSRWRLPGADNIFFWTITNRMAPPAAFLLPLFLLYTQVFRIGNWALFDTQIGLILLYCVFNLPFAIWLMKGIMDGIPIEIDEAAMVDGAGQWTVLWRVIVPLAAPGLAITFILSLIFAWNEYLFAATLTSVNARTITTGLAEFVTVTGTNWGQMAAVATISILPALIFLVFVQRYIVTGLTFGAVKE</sequence>
<evidence type="ECO:0000256" key="3">
    <source>
        <dbReference type="ARBA" id="ARBA00022475"/>
    </source>
</evidence>
<dbReference type="CDD" id="cd06261">
    <property type="entry name" value="TM_PBP2"/>
    <property type="match status" value="1"/>
</dbReference>
<keyword evidence="2 7" id="KW-0813">Transport</keyword>
<evidence type="ECO:0000256" key="7">
    <source>
        <dbReference type="RuleBase" id="RU363032"/>
    </source>
</evidence>
<dbReference type="EMBL" id="DSMG01000119">
    <property type="protein sequence ID" value="HDX32177.1"/>
    <property type="molecule type" value="Genomic_DNA"/>
</dbReference>
<evidence type="ECO:0000256" key="6">
    <source>
        <dbReference type="ARBA" id="ARBA00023136"/>
    </source>
</evidence>
<dbReference type="InterPro" id="IPR000515">
    <property type="entry name" value="MetI-like"/>
</dbReference>
<dbReference type="GO" id="GO:0005886">
    <property type="term" value="C:plasma membrane"/>
    <property type="evidence" value="ECO:0007669"/>
    <property type="project" value="UniProtKB-SubCell"/>
</dbReference>
<keyword evidence="3" id="KW-1003">Cell membrane</keyword>